<dbReference type="InterPro" id="IPR052017">
    <property type="entry name" value="TSUP"/>
</dbReference>
<keyword evidence="3" id="KW-0813">Transport</keyword>
<evidence type="ECO:0000256" key="2">
    <source>
        <dbReference type="ARBA" id="ARBA00009142"/>
    </source>
</evidence>
<sequence length="258" mass="27165">MLTDPNFYAVAIPAVALVGLSKGGLGGAFALIGVPLLAFAVPPMQAAAIFLPILLVMDAVALWAWRRHNDRATLIAMLPGAIIGIGLGWATSTYVSADVMRLVLGGISIVFALKYFVESWAAYNGRETAPAGQRPVAGSFWGSLAGYASFVAHAGGPPFQIYVLPLKLDPLTYTGASTRFFAILNAIKVIPYFALGELDATNLSLSAALLPIALISTLAGARLVHFLKPAIFYPLMYGMVLIAGSKLLWDGTRGLTGL</sequence>
<organism evidence="9 10">
    <name type="scientific">Rhizobium rosettiformans W3</name>
    <dbReference type="NCBI Taxonomy" id="538378"/>
    <lineage>
        <taxon>Bacteria</taxon>
        <taxon>Pseudomonadati</taxon>
        <taxon>Pseudomonadota</taxon>
        <taxon>Alphaproteobacteria</taxon>
        <taxon>Hyphomicrobiales</taxon>
        <taxon>Rhizobiaceae</taxon>
        <taxon>Rhizobium/Agrobacterium group</taxon>
        <taxon>Rhizobium</taxon>
    </lineage>
</organism>
<comment type="subcellular location">
    <subcellularLocation>
        <location evidence="1 8">Cell membrane</location>
        <topology evidence="1 8">Multi-pass membrane protein</topology>
    </subcellularLocation>
</comment>
<dbReference type="Pfam" id="PF01925">
    <property type="entry name" value="TauE"/>
    <property type="match status" value="1"/>
</dbReference>
<keyword evidence="7 8" id="KW-0472">Membrane</keyword>
<evidence type="ECO:0000256" key="1">
    <source>
        <dbReference type="ARBA" id="ARBA00004651"/>
    </source>
</evidence>
<dbReference type="EMBL" id="STGU01000001">
    <property type="protein sequence ID" value="THV39211.1"/>
    <property type="molecule type" value="Genomic_DNA"/>
</dbReference>
<gene>
    <name evidence="9" type="ORF">FAA86_02280</name>
</gene>
<comment type="similarity">
    <text evidence="2 8">Belongs to the 4-toluene sulfonate uptake permease (TSUP) (TC 2.A.102) family.</text>
</comment>
<dbReference type="GO" id="GO:0005886">
    <property type="term" value="C:plasma membrane"/>
    <property type="evidence" value="ECO:0007669"/>
    <property type="project" value="UniProtKB-SubCell"/>
</dbReference>
<dbReference type="AlphaFoldDB" id="A0A4S8Q7A7"/>
<evidence type="ECO:0000256" key="8">
    <source>
        <dbReference type="RuleBase" id="RU363041"/>
    </source>
</evidence>
<feature type="transmembrane region" description="Helical" evidence="8">
    <location>
        <begin position="7"/>
        <end position="40"/>
    </location>
</feature>
<feature type="transmembrane region" description="Helical" evidence="8">
    <location>
        <begin position="102"/>
        <end position="123"/>
    </location>
</feature>
<evidence type="ECO:0000313" key="10">
    <source>
        <dbReference type="Proteomes" id="UP000307378"/>
    </source>
</evidence>
<accession>A0A4S8Q7A7</accession>
<proteinExistence type="inferred from homology"/>
<dbReference type="PANTHER" id="PTHR30269">
    <property type="entry name" value="TRANSMEMBRANE PROTEIN YFCA"/>
    <property type="match status" value="1"/>
</dbReference>
<keyword evidence="5 8" id="KW-0812">Transmembrane</keyword>
<feature type="transmembrane region" description="Helical" evidence="8">
    <location>
        <begin position="135"/>
        <end position="156"/>
    </location>
</feature>
<evidence type="ECO:0000256" key="3">
    <source>
        <dbReference type="ARBA" id="ARBA00022448"/>
    </source>
</evidence>
<keyword evidence="4 8" id="KW-1003">Cell membrane</keyword>
<evidence type="ECO:0000256" key="5">
    <source>
        <dbReference type="ARBA" id="ARBA00022692"/>
    </source>
</evidence>
<feature type="transmembrane region" description="Helical" evidence="8">
    <location>
        <begin position="176"/>
        <end position="195"/>
    </location>
</feature>
<reference evidence="9 10" key="1">
    <citation type="submission" date="2019-04" db="EMBL/GenBank/DDBJ databases">
        <title>genome sequence of strain W3.</title>
        <authorList>
            <person name="Gao J."/>
            <person name="Sun J."/>
        </authorList>
    </citation>
    <scope>NUCLEOTIDE SEQUENCE [LARGE SCALE GENOMIC DNA]</scope>
    <source>
        <strain evidence="9 10">W3</strain>
    </source>
</reference>
<feature type="transmembrane region" description="Helical" evidence="8">
    <location>
        <begin position="46"/>
        <end position="65"/>
    </location>
</feature>
<dbReference type="InterPro" id="IPR002781">
    <property type="entry name" value="TM_pro_TauE-like"/>
</dbReference>
<evidence type="ECO:0000256" key="6">
    <source>
        <dbReference type="ARBA" id="ARBA00022989"/>
    </source>
</evidence>
<feature type="transmembrane region" description="Helical" evidence="8">
    <location>
        <begin position="72"/>
        <end position="90"/>
    </location>
</feature>
<keyword evidence="6 8" id="KW-1133">Transmembrane helix</keyword>
<evidence type="ECO:0000256" key="4">
    <source>
        <dbReference type="ARBA" id="ARBA00022475"/>
    </source>
</evidence>
<feature type="transmembrane region" description="Helical" evidence="8">
    <location>
        <begin position="207"/>
        <end position="225"/>
    </location>
</feature>
<protein>
    <recommendedName>
        <fullName evidence="8">Probable membrane transporter protein</fullName>
    </recommendedName>
</protein>
<dbReference type="PANTHER" id="PTHR30269:SF37">
    <property type="entry name" value="MEMBRANE TRANSPORTER PROTEIN"/>
    <property type="match status" value="1"/>
</dbReference>
<dbReference type="RefSeq" id="WP_136538167.1">
    <property type="nucleotide sequence ID" value="NZ_STGU01000001.1"/>
</dbReference>
<comment type="caution">
    <text evidence="9">The sequence shown here is derived from an EMBL/GenBank/DDBJ whole genome shotgun (WGS) entry which is preliminary data.</text>
</comment>
<dbReference type="Proteomes" id="UP000307378">
    <property type="component" value="Unassembled WGS sequence"/>
</dbReference>
<evidence type="ECO:0000313" key="9">
    <source>
        <dbReference type="EMBL" id="THV39211.1"/>
    </source>
</evidence>
<evidence type="ECO:0000256" key="7">
    <source>
        <dbReference type="ARBA" id="ARBA00023136"/>
    </source>
</evidence>
<feature type="transmembrane region" description="Helical" evidence="8">
    <location>
        <begin position="231"/>
        <end position="249"/>
    </location>
</feature>
<name>A0A4S8Q7A7_9HYPH</name>